<protein>
    <submittedName>
        <fullName evidence="2">Helix-turn-helix domain-containing protein</fullName>
    </submittedName>
</protein>
<accession>A0ABU3K358</accession>
<dbReference type="InterPro" id="IPR010744">
    <property type="entry name" value="Phage_CI_N"/>
</dbReference>
<evidence type="ECO:0000313" key="2">
    <source>
        <dbReference type="EMBL" id="MDT7040828.1"/>
    </source>
</evidence>
<feature type="domain" description="Bacteriophage CI repressor N-terminal" evidence="1">
    <location>
        <begin position="5"/>
        <end position="68"/>
    </location>
</feature>
<evidence type="ECO:0000259" key="1">
    <source>
        <dbReference type="Pfam" id="PF07022"/>
    </source>
</evidence>
<proteinExistence type="predicted"/>
<gene>
    <name evidence="2" type="ORF">PPG34_00610</name>
</gene>
<dbReference type="Gene3D" id="1.10.260.40">
    <property type="entry name" value="lambda repressor-like DNA-binding domains"/>
    <property type="match status" value="1"/>
</dbReference>
<organism evidence="2 3">
    <name type="scientific">Candidatus Nitronereus thalassa</name>
    <dbReference type="NCBI Taxonomy" id="3020898"/>
    <lineage>
        <taxon>Bacteria</taxon>
        <taxon>Pseudomonadati</taxon>
        <taxon>Nitrospirota</taxon>
        <taxon>Nitrospiria</taxon>
        <taxon>Nitrospirales</taxon>
        <taxon>Nitrospiraceae</taxon>
        <taxon>Candidatus Nitronereus</taxon>
    </lineage>
</organism>
<evidence type="ECO:0000313" key="3">
    <source>
        <dbReference type="Proteomes" id="UP001250932"/>
    </source>
</evidence>
<dbReference type="EMBL" id="JAQOUE010000001">
    <property type="protein sequence ID" value="MDT7040828.1"/>
    <property type="molecule type" value="Genomic_DNA"/>
</dbReference>
<keyword evidence="3" id="KW-1185">Reference proteome</keyword>
<dbReference type="InterPro" id="IPR010982">
    <property type="entry name" value="Lambda_DNA-bd_dom_sf"/>
</dbReference>
<reference evidence="2 3" key="1">
    <citation type="journal article" date="2023" name="ISME J.">
        <title>Cultivation and genomic characterization of novel and ubiquitous marine nitrite-oxidizing bacteria from the Nitrospirales.</title>
        <authorList>
            <person name="Mueller A.J."/>
            <person name="Daebeler A."/>
            <person name="Herbold C.W."/>
            <person name="Kirkegaard R.H."/>
            <person name="Daims H."/>
        </authorList>
    </citation>
    <scope>NUCLEOTIDE SEQUENCE [LARGE SCALE GENOMIC DNA]</scope>
    <source>
        <strain evidence="2 3">EB</strain>
    </source>
</reference>
<dbReference type="Pfam" id="PF07022">
    <property type="entry name" value="Phage_CI_repr"/>
    <property type="match status" value="1"/>
</dbReference>
<comment type="caution">
    <text evidence="2">The sequence shown here is derived from an EMBL/GenBank/DDBJ whole genome shotgun (WGS) entry which is preliminary data.</text>
</comment>
<sequence length="152" mass="17212">MKHTAVLKRIMEVLKVTSQRDLAATLGTTPSNISTTLKRAQIPEAWLYKVAYESQCRIEWLKTGEGPKFLDQAVAEARAAYGTHAMEGFEKLLNEWKNLDGTKRSLAQNCIEAIRLEEDPDMIQAVVSATLKRHEYDIVKGSKSPPKKRRKK</sequence>
<dbReference type="Proteomes" id="UP001250932">
    <property type="component" value="Unassembled WGS sequence"/>
</dbReference>
<name>A0ABU3K358_9BACT</name>
<dbReference type="RefSeq" id="WP_313831187.1">
    <property type="nucleotide sequence ID" value="NZ_JAQOUE010000001.1"/>
</dbReference>